<sequence length="309" mass="35691">MWLVDEPREFNLPTLPQRCIINVSEKLPSKYGVHSEDYLPIDVFRSRRMSSSAYGKGGGGLSATVPGFPAFQNMPARIHSFRALPRALRHLGRAVGMDPVLFSHLGGLTSSTVRRLNICYKVQQREGWKKGWVYKLQRGLHRIRMGWVWEKGENNRRNVWRNVKMRLIDIERQEIELQCSEKSSLHLQSDLMLNWGRCDYINSCNKDSRAGLTWLRLGAWKGNKIVNEEGEPLCPLCKEKDSYKHILLLCVELEHVRRKYLPPSMLSQSRSSLACLDLIGNREWEQKTGLFLLKARKIRTTAVEVFDAN</sequence>
<evidence type="ECO:0000313" key="2">
    <source>
        <dbReference type="Proteomes" id="UP001148838"/>
    </source>
</evidence>
<organism evidence="1 2">
    <name type="scientific">Periplaneta americana</name>
    <name type="common">American cockroach</name>
    <name type="synonym">Blatta americana</name>
    <dbReference type="NCBI Taxonomy" id="6978"/>
    <lineage>
        <taxon>Eukaryota</taxon>
        <taxon>Metazoa</taxon>
        <taxon>Ecdysozoa</taxon>
        <taxon>Arthropoda</taxon>
        <taxon>Hexapoda</taxon>
        <taxon>Insecta</taxon>
        <taxon>Pterygota</taxon>
        <taxon>Neoptera</taxon>
        <taxon>Polyneoptera</taxon>
        <taxon>Dictyoptera</taxon>
        <taxon>Blattodea</taxon>
        <taxon>Blattoidea</taxon>
        <taxon>Blattidae</taxon>
        <taxon>Blattinae</taxon>
        <taxon>Periplaneta</taxon>
    </lineage>
</organism>
<protein>
    <recommendedName>
        <fullName evidence="3">Reverse transcriptase zinc-binding domain-containing protein</fullName>
    </recommendedName>
</protein>
<reference evidence="1 2" key="1">
    <citation type="journal article" date="2022" name="Allergy">
        <title>Genome assembly and annotation of Periplaneta americana reveal a comprehensive cockroach allergen profile.</title>
        <authorList>
            <person name="Wang L."/>
            <person name="Xiong Q."/>
            <person name="Saelim N."/>
            <person name="Wang L."/>
            <person name="Nong W."/>
            <person name="Wan A.T."/>
            <person name="Shi M."/>
            <person name="Liu X."/>
            <person name="Cao Q."/>
            <person name="Hui J.H.L."/>
            <person name="Sookrung N."/>
            <person name="Leung T.F."/>
            <person name="Tungtrongchitr A."/>
            <person name="Tsui S.K.W."/>
        </authorList>
    </citation>
    <scope>NUCLEOTIDE SEQUENCE [LARGE SCALE GENOMIC DNA]</scope>
    <source>
        <strain evidence="1">PWHHKU_190912</strain>
    </source>
</reference>
<evidence type="ECO:0000313" key="1">
    <source>
        <dbReference type="EMBL" id="KAJ4438548.1"/>
    </source>
</evidence>
<proteinExistence type="predicted"/>
<name>A0ABQ8SX39_PERAM</name>
<dbReference type="EMBL" id="JAJSOF020000019">
    <property type="protein sequence ID" value="KAJ4438548.1"/>
    <property type="molecule type" value="Genomic_DNA"/>
</dbReference>
<keyword evidence="2" id="KW-1185">Reference proteome</keyword>
<evidence type="ECO:0008006" key="3">
    <source>
        <dbReference type="Google" id="ProtNLM"/>
    </source>
</evidence>
<dbReference type="Proteomes" id="UP001148838">
    <property type="component" value="Unassembled WGS sequence"/>
</dbReference>
<accession>A0ABQ8SX39</accession>
<comment type="caution">
    <text evidence="1">The sequence shown here is derived from an EMBL/GenBank/DDBJ whole genome shotgun (WGS) entry which is preliminary data.</text>
</comment>
<gene>
    <name evidence="1" type="ORF">ANN_14495</name>
</gene>